<evidence type="ECO:0000313" key="1">
    <source>
        <dbReference type="EMBL" id="ODV95656.1"/>
    </source>
</evidence>
<protein>
    <submittedName>
        <fullName evidence="1">Uncharacterized protein</fullName>
    </submittedName>
</protein>
<dbReference type="STRING" id="669874.A0A1E4TV95"/>
<accession>A0A1E4TV95</accession>
<organism evidence="1 2">
    <name type="scientific">Pachysolen tannophilus NRRL Y-2460</name>
    <dbReference type="NCBI Taxonomy" id="669874"/>
    <lineage>
        <taxon>Eukaryota</taxon>
        <taxon>Fungi</taxon>
        <taxon>Dikarya</taxon>
        <taxon>Ascomycota</taxon>
        <taxon>Saccharomycotina</taxon>
        <taxon>Pichiomycetes</taxon>
        <taxon>Pachysolenaceae</taxon>
        <taxon>Pachysolen</taxon>
    </lineage>
</organism>
<name>A0A1E4TV95_PACTA</name>
<dbReference type="Proteomes" id="UP000094236">
    <property type="component" value="Unassembled WGS sequence"/>
</dbReference>
<dbReference type="SUPFAM" id="SSF56808">
    <property type="entry name" value="Ribosomal protein L1"/>
    <property type="match status" value="1"/>
</dbReference>
<keyword evidence="2" id="KW-1185">Reference proteome</keyword>
<evidence type="ECO:0000313" key="2">
    <source>
        <dbReference type="Proteomes" id="UP000094236"/>
    </source>
</evidence>
<dbReference type="OrthoDB" id="10251727at2759"/>
<dbReference type="InterPro" id="IPR023674">
    <property type="entry name" value="Ribosomal_uL1-like"/>
</dbReference>
<reference evidence="2" key="1">
    <citation type="submission" date="2016-05" db="EMBL/GenBank/DDBJ databases">
        <title>Comparative genomics of biotechnologically important yeasts.</title>
        <authorList>
            <consortium name="DOE Joint Genome Institute"/>
            <person name="Riley R."/>
            <person name="Haridas S."/>
            <person name="Wolfe K.H."/>
            <person name="Lopes M.R."/>
            <person name="Hittinger C.T."/>
            <person name="Goker M."/>
            <person name="Salamov A."/>
            <person name="Wisecaver J."/>
            <person name="Long T.M."/>
            <person name="Aerts A.L."/>
            <person name="Barry K."/>
            <person name="Choi C."/>
            <person name="Clum A."/>
            <person name="Coughlan A.Y."/>
            <person name="Deshpande S."/>
            <person name="Douglass A.P."/>
            <person name="Hanson S.J."/>
            <person name="Klenk H.-P."/>
            <person name="Labutti K."/>
            <person name="Lapidus A."/>
            <person name="Lindquist E."/>
            <person name="Lipzen A."/>
            <person name="Meier-Kolthoff J.P."/>
            <person name="Ohm R.A."/>
            <person name="Otillar R.P."/>
            <person name="Pangilinan J."/>
            <person name="Peng Y."/>
            <person name="Rokas A."/>
            <person name="Rosa C.A."/>
            <person name="Scheuner C."/>
            <person name="Sibirny A.A."/>
            <person name="Slot J.C."/>
            <person name="Stielow J.B."/>
            <person name="Sun H."/>
            <person name="Kurtzman C.P."/>
            <person name="Blackwell M."/>
            <person name="Grigoriev I.V."/>
            <person name="Jeffries T.W."/>
        </authorList>
    </citation>
    <scope>NUCLEOTIDE SEQUENCE [LARGE SCALE GENOMIC DNA]</scope>
    <source>
        <strain evidence="2">NRRL Y-2460</strain>
    </source>
</reference>
<dbReference type="AlphaFoldDB" id="A0A1E4TV95"/>
<dbReference type="EMBL" id="KV454014">
    <property type="protein sequence ID" value="ODV95656.1"/>
    <property type="molecule type" value="Genomic_DNA"/>
</dbReference>
<proteinExistence type="predicted"/>
<dbReference type="Pfam" id="PF00687">
    <property type="entry name" value="Ribosomal_L1"/>
    <property type="match status" value="1"/>
</dbReference>
<gene>
    <name evidence="1" type="ORF">PACTADRAFT_76107</name>
</gene>
<sequence>MNPKDYILGEEAYRQSEKSLKALVTHLNKGIKDPIYLTINLNNPIVRENDYIPRLIPLSNKFSSPKLSSMKILLITKNDLNGENYRNVIKAKESPISELFHDIITLKKLKKIALNKKKLNNFYNEFDMIICDNRISKLLFKIIGGDSLYSKKKNTIFNSNGKT</sequence>
<dbReference type="InterPro" id="IPR028364">
    <property type="entry name" value="Ribosomal_uL1/biogenesis"/>
</dbReference>